<organism evidence="1 2">
    <name type="scientific">Rubus argutus</name>
    <name type="common">Southern blackberry</name>
    <dbReference type="NCBI Taxonomy" id="59490"/>
    <lineage>
        <taxon>Eukaryota</taxon>
        <taxon>Viridiplantae</taxon>
        <taxon>Streptophyta</taxon>
        <taxon>Embryophyta</taxon>
        <taxon>Tracheophyta</taxon>
        <taxon>Spermatophyta</taxon>
        <taxon>Magnoliopsida</taxon>
        <taxon>eudicotyledons</taxon>
        <taxon>Gunneridae</taxon>
        <taxon>Pentapetalae</taxon>
        <taxon>rosids</taxon>
        <taxon>fabids</taxon>
        <taxon>Rosales</taxon>
        <taxon>Rosaceae</taxon>
        <taxon>Rosoideae</taxon>
        <taxon>Rosoideae incertae sedis</taxon>
        <taxon>Rubus</taxon>
    </lineage>
</organism>
<accession>A0AAW1XDW1</accession>
<evidence type="ECO:0000313" key="1">
    <source>
        <dbReference type="EMBL" id="KAK9934386.1"/>
    </source>
</evidence>
<keyword evidence="2" id="KW-1185">Reference proteome</keyword>
<sequence>MLTPFSTTSQPCSVAPPSASFPLPRLGSNSAVILLVPSLSVELNRAQPYVVVPRSVASLFLLPYAPLNPCLLSVHSAQSSPQPTSDLNQWLKPISHSPFPSSTPTNHNSTRSLIPQSPTFPPFFDCNRLQTPENSSRSSHPSFSL</sequence>
<proteinExistence type="predicted"/>
<dbReference type="EMBL" id="JBEDUW010000004">
    <property type="protein sequence ID" value="KAK9934386.1"/>
    <property type="molecule type" value="Genomic_DNA"/>
</dbReference>
<reference evidence="1 2" key="1">
    <citation type="journal article" date="2023" name="G3 (Bethesda)">
        <title>A chromosome-length genome assembly and annotation of blackberry (Rubus argutus, cv. 'Hillquist').</title>
        <authorList>
            <person name="Bruna T."/>
            <person name="Aryal R."/>
            <person name="Dudchenko O."/>
            <person name="Sargent D.J."/>
            <person name="Mead D."/>
            <person name="Buti M."/>
            <person name="Cavallini A."/>
            <person name="Hytonen T."/>
            <person name="Andres J."/>
            <person name="Pham M."/>
            <person name="Weisz D."/>
            <person name="Mascagni F."/>
            <person name="Usai G."/>
            <person name="Natali L."/>
            <person name="Bassil N."/>
            <person name="Fernandez G.E."/>
            <person name="Lomsadze A."/>
            <person name="Armour M."/>
            <person name="Olukolu B."/>
            <person name="Poorten T."/>
            <person name="Britton C."/>
            <person name="Davik J."/>
            <person name="Ashrafi H."/>
            <person name="Aiden E.L."/>
            <person name="Borodovsky M."/>
            <person name="Worthington M."/>
        </authorList>
    </citation>
    <scope>NUCLEOTIDE SEQUENCE [LARGE SCALE GENOMIC DNA]</scope>
    <source>
        <strain evidence="1">PI 553951</strain>
    </source>
</reference>
<comment type="caution">
    <text evidence="1">The sequence shown here is derived from an EMBL/GenBank/DDBJ whole genome shotgun (WGS) entry which is preliminary data.</text>
</comment>
<protein>
    <submittedName>
        <fullName evidence="1">Uncharacterized protein</fullName>
    </submittedName>
</protein>
<evidence type="ECO:0000313" key="2">
    <source>
        <dbReference type="Proteomes" id="UP001457282"/>
    </source>
</evidence>
<dbReference type="Proteomes" id="UP001457282">
    <property type="component" value="Unassembled WGS sequence"/>
</dbReference>
<dbReference type="AlphaFoldDB" id="A0AAW1XDW1"/>
<name>A0AAW1XDW1_RUBAR</name>
<gene>
    <name evidence="1" type="ORF">M0R45_021532</name>
</gene>